<dbReference type="Gene3D" id="3.90.1280.10">
    <property type="entry name" value="HSP33 redox switch-like"/>
    <property type="match status" value="1"/>
</dbReference>
<accession>W9EE64</accession>
<dbReference type="OrthoDB" id="9776534at2"/>
<dbReference type="NCBIfam" id="NF001033">
    <property type="entry name" value="PRK00114.1"/>
    <property type="match status" value="1"/>
</dbReference>
<keyword evidence="3 6" id="KW-1015">Disulfide bond</keyword>
<evidence type="ECO:0000313" key="7">
    <source>
        <dbReference type="EMBL" id="ETO40388.1"/>
    </source>
</evidence>
<dbReference type="InterPro" id="IPR016154">
    <property type="entry name" value="Heat_shock_Hsp33_C"/>
</dbReference>
<dbReference type="SUPFAM" id="SSF64397">
    <property type="entry name" value="Hsp33 domain"/>
    <property type="match status" value="1"/>
</dbReference>
<evidence type="ECO:0000256" key="1">
    <source>
        <dbReference type="ARBA" id="ARBA00022490"/>
    </source>
</evidence>
<feature type="disulfide bond" description="Redox-active" evidence="6">
    <location>
        <begin position="240"/>
        <end position="242"/>
    </location>
</feature>
<keyword evidence="2 6" id="KW-0862">Zinc</keyword>
<keyword evidence="7" id="KW-0346">Stress response</keyword>
<dbReference type="HAMAP" id="MF_00117">
    <property type="entry name" value="HslO"/>
    <property type="match status" value="1"/>
</dbReference>
<dbReference type="GO" id="GO:0042026">
    <property type="term" value="P:protein refolding"/>
    <property type="evidence" value="ECO:0007669"/>
    <property type="project" value="TreeGrafter"/>
</dbReference>
<keyword evidence="8" id="KW-1185">Reference proteome</keyword>
<dbReference type="GO" id="GO:0044183">
    <property type="term" value="F:protein folding chaperone"/>
    <property type="evidence" value="ECO:0007669"/>
    <property type="project" value="TreeGrafter"/>
</dbReference>
<dbReference type="Pfam" id="PF01430">
    <property type="entry name" value="HSP33"/>
    <property type="match status" value="1"/>
</dbReference>
<dbReference type="PIRSF" id="PIRSF005261">
    <property type="entry name" value="Heat_shock_Hsp33"/>
    <property type="match status" value="1"/>
</dbReference>
<dbReference type="AlphaFoldDB" id="W9EE64"/>
<proteinExistence type="inferred from homology"/>
<sequence>MVMDQELVKAVTTDHNFRVLLLNGQSVVETARLSHHLTKTTTTVLGRGLLATLLLASSVLKGTEGLTVRLNGQGPVGGMLIDADAHGTVKGYLQHGQVELPFLANGDVDVASAVGTDGFLEVLKTQGNLDPYTSTVPLVTGQIGSDFAYYLAKSEQINSAVGVSVVLDEHGQVKTAGGYLIQTLPDADNTAIAALEERLPRLPSIATMLTTATDPVKLAAMLLPDEPVKVLSQEQVAFACDCSKAQFAQSLAGLSSSELRQLITEDHGAEVVCHFCGARYQFSATELQQILAEKGKL</sequence>
<protein>
    <recommendedName>
        <fullName evidence="6">33 kDa chaperonin</fullName>
    </recommendedName>
    <alternativeName>
        <fullName evidence="6">Heat shock protein 33 homolog</fullName>
        <shortName evidence="6">HSP33</shortName>
    </alternativeName>
</protein>
<dbReference type="Proteomes" id="UP000019474">
    <property type="component" value="Unassembled WGS sequence"/>
</dbReference>
<reference evidence="7 8" key="1">
    <citation type="submission" date="2012-08" db="EMBL/GenBank/DDBJ databases">
        <title>Genome sequencing of Lactobacillus florum 8D.</title>
        <authorList>
            <person name="Kim E.B."/>
            <person name="Marco M.L."/>
        </authorList>
    </citation>
    <scope>NUCLEOTIDE SEQUENCE [LARGE SCALE GENOMIC DNA]</scope>
    <source>
        <strain evidence="7 8">8D</strain>
    </source>
</reference>
<evidence type="ECO:0000256" key="6">
    <source>
        <dbReference type="HAMAP-Rule" id="MF_00117"/>
    </source>
</evidence>
<evidence type="ECO:0000256" key="4">
    <source>
        <dbReference type="ARBA" id="ARBA00023186"/>
    </source>
</evidence>
<dbReference type="RefSeq" id="WP_051393804.1">
    <property type="nucleotide sequence ID" value="NZ_ALXG01000029.1"/>
</dbReference>
<dbReference type="CDD" id="cd00498">
    <property type="entry name" value="Hsp33"/>
    <property type="match status" value="1"/>
</dbReference>
<comment type="similarity">
    <text evidence="6">Belongs to the HSP33 family.</text>
</comment>
<dbReference type="PANTHER" id="PTHR30111">
    <property type="entry name" value="33 KDA CHAPERONIN"/>
    <property type="match status" value="1"/>
</dbReference>
<keyword evidence="1 6" id="KW-0963">Cytoplasm</keyword>
<evidence type="ECO:0000256" key="3">
    <source>
        <dbReference type="ARBA" id="ARBA00023157"/>
    </source>
</evidence>
<name>W9EE64_9LACO</name>
<keyword evidence="4 6" id="KW-0143">Chaperone</keyword>
<comment type="caution">
    <text evidence="7">The sequence shown here is derived from an EMBL/GenBank/DDBJ whole genome shotgun (WGS) entry which is preliminary data.</text>
</comment>
<dbReference type="InterPro" id="IPR000397">
    <property type="entry name" value="Heat_shock_Hsp33"/>
</dbReference>
<dbReference type="PANTHER" id="PTHR30111:SF1">
    <property type="entry name" value="33 KDA CHAPERONIN"/>
    <property type="match status" value="1"/>
</dbReference>
<dbReference type="PATRIC" id="fig|1221538.3.peg.666"/>
<dbReference type="SUPFAM" id="SSF118352">
    <property type="entry name" value="HSP33 redox switch-like"/>
    <property type="match status" value="1"/>
</dbReference>
<evidence type="ECO:0000256" key="5">
    <source>
        <dbReference type="ARBA" id="ARBA00023284"/>
    </source>
</evidence>
<dbReference type="GO" id="GO:0005737">
    <property type="term" value="C:cytoplasm"/>
    <property type="evidence" value="ECO:0007669"/>
    <property type="project" value="UniProtKB-SubCell"/>
</dbReference>
<evidence type="ECO:0000313" key="8">
    <source>
        <dbReference type="Proteomes" id="UP000019474"/>
    </source>
</evidence>
<organism evidence="7 8">
    <name type="scientific">Fructilactobacillus florum 8D</name>
    <dbReference type="NCBI Taxonomy" id="1221538"/>
    <lineage>
        <taxon>Bacteria</taxon>
        <taxon>Bacillati</taxon>
        <taxon>Bacillota</taxon>
        <taxon>Bacilli</taxon>
        <taxon>Lactobacillales</taxon>
        <taxon>Lactobacillaceae</taxon>
        <taxon>Fructilactobacillus</taxon>
    </lineage>
</organism>
<comment type="PTM">
    <text evidence="6">Under oxidizing conditions two disulfide bonds are formed involving the reactive cysteines. Under reducing conditions zinc is bound to the reactive cysteines and the protein is inactive.</text>
</comment>
<comment type="function">
    <text evidence="6">Redox regulated molecular chaperone. Protects both thermally unfolding and oxidatively damaged proteins from irreversible aggregation. Plays an important role in the bacterial defense system toward oxidative stress.</text>
</comment>
<comment type="subcellular location">
    <subcellularLocation>
        <location evidence="6">Cytoplasm</location>
    </subcellularLocation>
</comment>
<feature type="disulfide bond" description="Redox-active" evidence="6">
    <location>
        <begin position="273"/>
        <end position="276"/>
    </location>
</feature>
<keyword evidence="5 6" id="KW-0676">Redox-active center</keyword>
<dbReference type="InterPro" id="IPR016153">
    <property type="entry name" value="Heat_shock_Hsp33_N"/>
</dbReference>
<dbReference type="Gene3D" id="3.55.30.10">
    <property type="entry name" value="Hsp33 domain"/>
    <property type="match status" value="1"/>
</dbReference>
<evidence type="ECO:0000256" key="2">
    <source>
        <dbReference type="ARBA" id="ARBA00022833"/>
    </source>
</evidence>
<dbReference type="GO" id="GO:0051082">
    <property type="term" value="F:unfolded protein binding"/>
    <property type="evidence" value="ECO:0007669"/>
    <property type="project" value="UniProtKB-UniRule"/>
</dbReference>
<dbReference type="EMBL" id="ALXG01000029">
    <property type="protein sequence ID" value="ETO40388.1"/>
    <property type="molecule type" value="Genomic_DNA"/>
</dbReference>
<gene>
    <name evidence="6" type="primary">hslO</name>
    <name evidence="7" type="ORF">B808_660</name>
</gene>